<feature type="region of interest" description="Disordered" evidence="6">
    <location>
        <begin position="742"/>
        <end position="768"/>
    </location>
</feature>
<feature type="coiled-coil region" evidence="5">
    <location>
        <begin position="927"/>
        <end position="1003"/>
    </location>
</feature>
<dbReference type="InterPro" id="IPR009038">
    <property type="entry name" value="GOLD_dom"/>
</dbReference>
<evidence type="ECO:0000256" key="5">
    <source>
        <dbReference type="SAM" id="Coils"/>
    </source>
</evidence>
<evidence type="ECO:0000313" key="10">
    <source>
        <dbReference type="Proteomes" id="UP000504630"/>
    </source>
</evidence>
<keyword evidence="3" id="KW-0862">Zinc</keyword>
<protein>
    <submittedName>
        <fullName evidence="11 12">FYVE and coiled-coil domain-containing protein 1-like</fullName>
    </submittedName>
</protein>
<keyword evidence="10" id="KW-1185">Reference proteome</keyword>
<organism evidence="10 12">
    <name type="scientific">Cottoperca gobio</name>
    <name type="common">Frogmouth</name>
    <name type="synonym">Aphritis gobio</name>
    <dbReference type="NCBI Taxonomy" id="56716"/>
    <lineage>
        <taxon>Eukaryota</taxon>
        <taxon>Metazoa</taxon>
        <taxon>Chordata</taxon>
        <taxon>Craniata</taxon>
        <taxon>Vertebrata</taxon>
        <taxon>Euteleostomi</taxon>
        <taxon>Actinopterygii</taxon>
        <taxon>Neopterygii</taxon>
        <taxon>Teleostei</taxon>
        <taxon>Neoteleostei</taxon>
        <taxon>Acanthomorphata</taxon>
        <taxon>Eupercaria</taxon>
        <taxon>Perciformes</taxon>
        <taxon>Notothenioidei</taxon>
        <taxon>Bovichtidae</taxon>
        <taxon>Cottoperca</taxon>
    </lineage>
</organism>
<dbReference type="SUPFAM" id="SSF140741">
    <property type="entry name" value="RUN domain-like"/>
    <property type="match status" value="1"/>
</dbReference>
<dbReference type="Gene3D" id="3.30.40.10">
    <property type="entry name" value="Zinc/RING finger domain, C3HC4 (zinc finger)"/>
    <property type="match status" value="1"/>
</dbReference>
<dbReference type="InterPro" id="IPR036598">
    <property type="entry name" value="GOLD_dom_sf"/>
</dbReference>
<dbReference type="OrthoDB" id="660555at2759"/>
<feature type="coiled-coil region" evidence="5">
    <location>
        <begin position="1033"/>
        <end position="1155"/>
    </location>
</feature>
<dbReference type="Gene3D" id="1.10.287.1490">
    <property type="match status" value="1"/>
</dbReference>
<dbReference type="PROSITE" id="PS50866">
    <property type="entry name" value="GOLD"/>
    <property type="match status" value="1"/>
</dbReference>
<dbReference type="InterPro" id="IPR017455">
    <property type="entry name" value="Znf_FYVE-rel"/>
</dbReference>
<dbReference type="InterPro" id="IPR013083">
    <property type="entry name" value="Znf_RING/FYVE/PHD"/>
</dbReference>
<dbReference type="InterPro" id="IPR000306">
    <property type="entry name" value="Znf_FYVE"/>
</dbReference>
<reference evidence="11 12" key="1">
    <citation type="submission" date="2025-04" db="UniProtKB">
        <authorList>
            <consortium name="RefSeq"/>
        </authorList>
    </citation>
    <scope>IDENTIFICATION</scope>
</reference>
<dbReference type="InterPro" id="IPR011011">
    <property type="entry name" value="Znf_FYVE_PHD"/>
</dbReference>
<keyword evidence="2 4" id="KW-0863">Zinc-finger</keyword>
<dbReference type="FunFam" id="1.20.58.900:FF:000010">
    <property type="entry name" value="FYVE and coiled-coil domain containing 1"/>
    <property type="match status" value="1"/>
</dbReference>
<dbReference type="GO" id="GO:0005764">
    <property type="term" value="C:lysosome"/>
    <property type="evidence" value="ECO:0007669"/>
    <property type="project" value="TreeGrafter"/>
</dbReference>
<evidence type="ECO:0000256" key="3">
    <source>
        <dbReference type="ARBA" id="ARBA00022833"/>
    </source>
</evidence>
<dbReference type="PANTHER" id="PTHR46753">
    <property type="entry name" value="FYVE AND COILED-COIL DOMAIN-CONTAINING PROTEIN 1"/>
    <property type="match status" value="1"/>
</dbReference>
<dbReference type="SMART" id="SM00064">
    <property type="entry name" value="FYVE"/>
    <property type="match status" value="1"/>
</dbReference>
<dbReference type="Proteomes" id="UP000504630">
    <property type="component" value="Chromosome 17"/>
</dbReference>
<feature type="coiled-coil region" evidence="5">
    <location>
        <begin position="581"/>
        <end position="608"/>
    </location>
</feature>
<dbReference type="Pfam" id="PF02759">
    <property type="entry name" value="RUN"/>
    <property type="match status" value="1"/>
</dbReference>
<dbReference type="Gene3D" id="2.60.120.680">
    <property type="entry name" value="GOLD domain"/>
    <property type="match status" value="1"/>
</dbReference>
<dbReference type="PANTHER" id="PTHR46753:SF2">
    <property type="entry name" value="FYVE AND COILED-COIL DOMAIN-CONTAINING PROTEIN 1"/>
    <property type="match status" value="1"/>
</dbReference>
<name>A0A6J2RGZ8_COTGO</name>
<evidence type="ECO:0000256" key="2">
    <source>
        <dbReference type="ARBA" id="ARBA00022771"/>
    </source>
</evidence>
<dbReference type="GeneTree" id="ENSGT00940000154044"/>
<dbReference type="InterPro" id="IPR004012">
    <property type="entry name" value="Run_dom"/>
</dbReference>
<evidence type="ECO:0000259" key="7">
    <source>
        <dbReference type="PROSITE" id="PS50178"/>
    </source>
</evidence>
<feature type="domain" description="RUN" evidence="8">
    <location>
        <begin position="38"/>
        <end position="171"/>
    </location>
</feature>
<keyword evidence="1" id="KW-0479">Metal-binding</keyword>
<feature type="coiled-coil region" evidence="5">
    <location>
        <begin position="324"/>
        <end position="555"/>
    </location>
</feature>
<sequence>MASSSSVGDNQLQRIIRDLHDAVLELSKEHNECGEPVTDDSAYLHKFFYKLEYLLQFDQKEKTTFLGQRKDYWDYFCDCLIKIKGANDGIRFVKSIPELKTSLGKGRAFIRYSLVHQRLADTLQQCLINQKVTSDWYYARSPFLKCHLTADIINHLYELNQIQFDVAARGYDLDADWPTFARRTLGNASSAFLWRPPSRCSSINSLVSSYPHSQVQEFLPIPDLSHSLLGELEELGEPSSCSIAENLRIELDQSELRQQKLLVQVQELGKEAAELKGVVKDLEGQVLATQKSAGHSLSTEAQSNQETDHQDVAHLLQNGREAINSELQNRLTSAENKNMELLSKLDDALKEKGQQTASYCDSAWKIQELLDKLKTAEEERLEAKREAEDRARYSERLSQDLKLREEELTNSEEKLAEVKARAHYEREEALKRLEDLQSAVGRIQGALSLKEKETGNLRAQLQDLQASLECRERKAEDLRRRLHKEREEVEQRCSMSNSQNEELETQLLDFRKTLKNREKELGVSSERIKHLEEQLEKLNVEKESLSSRLADYEVSSSKNLEDYKTQCKNLMEINTKVLQTVKKSEGSLKELTESRAALLDQLASLKASEKHLKGKVEAANMCVEDREKKLLDENLHLEEIAQKALVQREQSDAQLKNLEHENRELLEVQSSMKKRFATTQQELDSLTVKAAKLDKNLIVSQRSQAELLEKLQESENKLRDQAVEFGHLQARAEELEIRSGELHDEKGAAESNEKMQKAHDARQTSSMETKEAPFRLVMAEAHLELNLREVQRLQEEVVKLRAQHLAGTEERVKVQALQEVTESSREDLRVLAEQLKAQVEELNRRHVDEILRSREREEALIRERDGEALARAGLSAEVTASREELNKLKLSYEALCLENSESREALHRANTETAELGIHVCMLTAENEEARLRWEGLSTRLQELDEEASHEAERLNTCMEQLSQENQRLLDRLHNEKGLLATKQDLQEELSKAHQEAEAVQEMSQEEVQALRFQLSSQAMSHDSTLQTVNGALEEVKLQLMTEQEKVVDLENKFKQLEAENQRYCQQIEEKNIQMADSVNLIQQKEDEIIHLKGNLSSLQDGLAAAQQTCQEMSDNLRKAKQDKQSFDLSTAAELDDLYRTKINLEERLVELIREKDALWQKTDALEFEQKLRDEETERDVNYCLGCHTQFSWWLRKHNCRLCGRPFCYYCCSNTVSTQQGGHRERCCSDCYNQHSAVVERHPQEEVTHSTPGTPFSRLLQAGRAVTSGSGANEGDKPDDAVFDIITEEEVSGVYDSDSLSFATACSPGHGQQGAAQLNSSASAGDLTSEDTDDLNAAVQDAEICLLKSGDLTLCVHFTVDDISGFGDSSRELFIKSSCYSTIPISMSGPGPTVSWTFTSEPKSISFSVVYRESTETPLEQAKVLIPLTRCNSHKETIQGELKVRNAGEYTLVFDNSFSRFISKKVLYHLSLDKPVVYDGTDLL</sequence>
<evidence type="ECO:0000313" key="12">
    <source>
        <dbReference type="RefSeq" id="XP_029309399.1"/>
    </source>
</evidence>
<dbReference type="PROSITE" id="PS50178">
    <property type="entry name" value="ZF_FYVE"/>
    <property type="match status" value="1"/>
</dbReference>
<gene>
    <name evidence="11 12" type="primary">LOC115022527</name>
</gene>
<dbReference type="RefSeq" id="XP_029309398.1">
    <property type="nucleotide sequence ID" value="XM_029453538.1"/>
</dbReference>
<feature type="coiled-coil region" evidence="5">
    <location>
        <begin position="244"/>
        <end position="285"/>
    </location>
</feature>
<accession>A0A6J2RGZ8</accession>
<dbReference type="SUPFAM" id="SSF101576">
    <property type="entry name" value="Supernatant protein factor (SPF), C-terminal domain"/>
    <property type="match status" value="1"/>
</dbReference>
<dbReference type="GO" id="GO:0005776">
    <property type="term" value="C:autophagosome"/>
    <property type="evidence" value="ECO:0007669"/>
    <property type="project" value="TreeGrafter"/>
</dbReference>
<evidence type="ECO:0000259" key="9">
    <source>
        <dbReference type="PROSITE" id="PS50866"/>
    </source>
</evidence>
<feature type="coiled-coil region" evidence="5">
    <location>
        <begin position="776"/>
        <end position="852"/>
    </location>
</feature>
<evidence type="ECO:0000256" key="4">
    <source>
        <dbReference type="PROSITE-ProRule" id="PRU00091"/>
    </source>
</evidence>
<dbReference type="SUPFAM" id="SSF57903">
    <property type="entry name" value="FYVE/PHD zinc finger"/>
    <property type="match status" value="1"/>
</dbReference>
<feature type="domain" description="GOLD" evidence="9">
    <location>
        <begin position="1353"/>
        <end position="1472"/>
    </location>
</feature>
<evidence type="ECO:0000256" key="1">
    <source>
        <dbReference type="ARBA" id="ARBA00022723"/>
    </source>
</evidence>
<dbReference type="CTD" id="100329883"/>
<evidence type="ECO:0000256" key="6">
    <source>
        <dbReference type="SAM" id="MobiDB-lite"/>
    </source>
</evidence>
<dbReference type="RefSeq" id="XP_029309399.1">
    <property type="nucleotide sequence ID" value="XM_029453539.1"/>
</dbReference>
<evidence type="ECO:0000313" key="11">
    <source>
        <dbReference type="RefSeq" id="XP_029309398.1"/>
    </source>
</evidence>
<dbReference type="KEGG" id="cgob:115022527"/>
<feature type="domain" description="FYVE-type" evidence="7">
    <location>
        <begin position="1178"/>
        <end position="1236"/>
    </location>
</feature>
<keyword evidence="5" id="KW-0175">Coiled coil</keyword>
<dbReference type="CDD" id="cd17698">
    <property type="entry name" value="RUN_FYCO1"/>
    <property type="match status" value="1"/>
</dbReference>
<dbReference type="FunFam" id="2.60.120.680:FF:000004">
    <property type="entry name" value="FYVE and coiled-coil domain containing 1"/>
    <property type="match status" value="1"/>
</dbReference>
<dbReference type="Pfam" id="PF01363">
    <property type="entry name" value="FYVE"/>
    <property type="match status" value="1"/>
</dbReference>
<dbReference type="GO" id="GO:0072383">
    <property type="term" value="P:plus-end-directed vesicle transport along microtubule"/>
    <property type="evidence" value="ECO:0007669"/>
    <property type="project" value="TreeGrafter"/>
</dbReference>
<dbReference type="InterPro" id="IPR047337">
    <property type="entry name" value="FYVE_FYCO1"/>
</dbReference>
<dbReference type="GO" id="GO:0008270">
    <property type="term" value="F:zinc ion binding"/>
    <property type="evidence" value="ECO:0007669"/>
    <property type="project" value="UniProtKB-KW"/>
</dbReference>
<dbReference type="CDD" id="cd15726">
    <property type="entry name" value="FYVE_FYCO1"/>
    <property type="match status" value="1"/>
</dbReference>
<dbReference type="GeneID" id="115022527"/>
<proteinExistence type="predicted"/>
<dbReference type="InterPro" id="IPR037213">
    <property type="entry name" value="Run_dom_sf"/>
</dbReference>
<dbReference type="GO" id="GO:1901098">
    <property type="term" value="P:positive regulation of autophagosome maturation"/>
    <property type="evidence" value="ECO:0007669"/>
    <property type="project" value="TreeGrafter"/>
</dbReference>
<dbReference type="InterPro" id="IPR047336">
    <property type="entry name" value="RUN_FYCO1"/>
</dbReference>
<dbReference type="Gene3D" id="1.20.58.900">
    <property type="match status" value="1"/>
</dbReference>
<feature type="coiled-coil region" evidence="5">
    <location>
        <begin position="641"/>
        <end position="675"/>
    </location>
</feature>
<dbReference type="PROSITE" id="PS50826">
    <property type="entry name" value="RUN"/>
    <property type="match status" value="1"/>
</dbReference>
<dbReference type="GO" id="GO:0005770">
    <property type="term" value="C:late endosome"/>
    <property type="evidence" value="ECO:0007669"/>
    <property type="project" value="TreeGrafter"/>
</dbReference>
<evidence type="ECO:0000259" key="8">
    <source>
        <dbReference type="PROSITE" id="PS50826"/>
    </source>
</evidence>